<evidence type="ECO:0000256" key="1">
    <source>
        <dbReference type="SAM" id="Phobius"/>
    </source>
</evidence>
<protein>
    <submittedName>
        <fullName evidence="2">Uncharacterized protein</fullName>
    </submittedName>
</protein>
<feature type="transmembrane region" description="Helical" evidence="1">
    <location>
        <begin position="62"/>
        <end position="83"/>
    </location>
</feature>
<proteinExistence type="predicted"/>
<comment type="caution">
    <text evidence="2">The sequence shown here is derived from an EMBL/GenBank/DDBJ whole genome shotgun (WGS) entry which is preliminary data.</text>
</comment>
<evidence type="ECO:0000313" key="2">
    <source>
        <dbReference type="EMBL" id="GAH51698.1"/>
    </source>
</evidence>
<feature type="transmembrane region" description="Helical" evidence="1">
    <location>
        <begin position="21"/>
        <end position="42"/>
    </location>
</feature>
<gene>
    <name evidence="2" type="ORF">S03H2_35909</name>
</gene>
<feature type="transmembrane region" description="Helical" evidence="1">
    <location>
        <begin position="95"/>
        <end position="119"/>
    </location>
</feature>
<name>X1I2B4_9ZZZZ</name>
<keyword evidence="1" id="KW-0472">Membrane</keyword>
<feature type="non-terminal residue" evidence="2">
    <location>
        <position position="233"/>
    </location>
</feature>
<sequence length="233" mass="26861">MTYETYRIYTRVLKFGQKIGIRRFFETILFGITIFAITLVYFFVITRPEGSQYAFSPAGKYIFFPIGLFVEIALILSYIEAHYHLDIFGENTNKFLAILSVTSLVVIVLYATIPGLYALREISGLNISLIVLFFLLSVIETAYFLYSNPRVARSEVFGLEYQFSQLEETLKSKKLGDLPINKAFDKGINALKKRINEEGYWGEINPIYETATVLELFYNIGYNLDTEWIMSTK</sequence>
<accession>X1I2B4</accession>
<reference evidence="2" key="1">
    <citation type="journal article" date="2014" name="Front. Microbiol.">
        <title>High frequency of phylogenetically diverse reductive dehalogenase-homologous genes in deep subseafloor sedimentary metagenomes.</title>
        <authorList>
            <person name="Kawai M."/>
            <person name="Futagami T."/>
            <person name="Toyoda A."/>
            <person name="Takaki Y."/>
            <person name="Nishi S."/>
            <person name="Hori S."/>
            <person name="Arai W."/>
            <person name="Tsubouchi T."/>
            <person name="Morono Y."/>
            <person name="Uchiyama I."/>
            <person name="Ito T."/>
            <person name="Fujiyama A."/>
            <person name="Inagaki F."/>
            <person name="Takami H."/>
        </authorList>
    </citation>
    <scope>NUCLEOTIDE SEQUENCE</scope>
    <source>
        <strain evidence="2">Expedition CK06-06</strain>
    </source>
</reference>
<organism evidence="2">
    <name type="scientific">marine sediment metagenome</name>
    <dbReference type="NCBI Taxonomy" id="412755"/>
    <lineage>
        <taxon>unclassified sequences</taxon>
        <taxon>metagenomes</taxon>
        <taxon>ecological metagenomes</taxon>
    </lineage>
</organism>
<dbReference type="AlphaFoldDB" id="X1I2B4"/>
<feature type="transmembrane region" description="Helical" evidence="1">
    <location>
        <begin position="125"/>
        <end position="146"/>
    </location>
</feature>
<dbReference type="EMBL" id="BARU01021992">
    <property type="protein sequence ID" value="GAH51698.1"/>
    <property type="molecule type" value="Genomic_DNA"/>
</dbReference>
<keyword evidence="1" id="KW-1133">Transmembrane helix</keyword>
<keyword evidence="1" id="KW-0812">Transmembrane</keyword>